<gene>
    <name evidence="1" type="ORF">L211DRAFT_337147</name>
</gene>
<protein>
    <submittedName>
        <fullName evidence="1">Uncharacterized protein</fullName>
    </submittedName>
</protein>
<name>A0A3N4LHQ3_9PEZI</name>
<dbReference type="EMBL" id="ML121552">
    <property type="protein sequence ID" value="RPB22407.1"/>
    <property type="molecule type" value="Genomic_DNA"/>
</dbReference>
<evidence type="ECO:0000313" key="2">
    <source>
        <dbReference type="Proteomes" id="UP000267821"/>
    </source>
</evidence>
<sequence>MQELTKQLGAPRKAKCLGKLEPLYPLFSGTPIHVVMFHEPVKSMGEGMNIKSRLARNNLPPRTVHLFLRNKSEYSHLINIYLNPPQYLYIFLVHVTELYSPQLSTVQVSLSHHAKQLLSPSSQYRSLSVRNLYNSSDTGSIYIYNIFSHNWFLLISCMELHVATVSRIQSL</sequence>
<dbReference type="AlphaFoldDB" id="A0A3N4LHQ3"/>
<dbReference type="Proteomes" id="UP000267821">
    <property type="component" value="Unassembled WGS sequence"/>
</dbReference>
<dbReference type="InParanoid" id="A0A3N4LHQ3"/>
<evidence type="ECO:0000313" key="1">
    <source>
        <dbReference type="EMBL" id="RPB22407.1"/>
    </source>
</evidence>
<keyword evidence="2" id="KW-1185">Reference proteome</keyword>
<proteinExistence type="predicted"/>
<reference evidence="1 2" key="1">
    <citation type="journal article" date="2018" name="Nat. Ecol. Evol.">
        <title>Pezizomycetes genomes reveal the molecular basis of ectomycorrhizal truffle lifestyle.</title>
        <authorList>
            <person name="Murat C."/>
            <person name="Payen T."/>
            <person name="Noel B."/>
            <person name="Kuo A."/>
            <person name="Morin E."/>
            <person name="Chen J."/>
            <person name="Kohler A."/>
            <person name="Krizsan K."/>
            <person name="Balestrini R."/>
            <person name="Da Silva C."/>
            <person name="Montanini B."/>
            <person name="Hainaut M."/>
            <person name="Levati E."/>
            <person name="Barry K.W."/>
            <person name="Belfiori B."/>
            <person name="Cichocki N."/>
            <person name="Clum A."/>
            <person name="Dockter R.B."/>
            <person name="Fauchery L."/>
            <person name="Guy J."/>
            <person name="Iotti M."/>
            <person name="Le Tacon F."/>
            <person name="Lindquist E.A."/>
            <person name="Lipzen A."/>
            <person name="Malagnac F."/>
            <person name="Mello A."/>
            <person name="Molinier V."/>
            <person name="Miyauchi S."/>
            <person name="Poulain J."/>
            <person name="Riccioni C."/>
            <person name="Rubini A."/>
            <person name="Sitrit Y."/>
            <person name="Splivallo R."/>
            <person name="Traeger S."/>
            <person name="Wang M."/>
            <person name="Zifcakova L."/>
            <person name="Wipf D."/>
            <person name="Zambonelli A."/>
            <person name="Paolocci F."/>
            <person name="Nowrousian M."/>
            <person name="Ottonello S."/>
            <person name="Baldrian P."/>
            <person name="Spatafora J.W."/>
            <person name="Henrissat B."/>
            <person name="Nagy L.G."/>
            <person name="Aury J.M."/>
            <person name="Wincker P."/>
            <person name="Grigoriev I.V."/>
            <person name="Bonfante P."/>
            <person name="Martin F.M."/>
        </authorList>
    </citation>
    <scope>NUCLEOTIDE SEQUENCE [LARGE SCALE GENOMIC DNA]</scope>
    <source>
        <strain evidence="1 2">ATCC MYA-4762</strain>
    </source>
</reference>
<organism evidence="1 2">
    <name type="scientific">Terfezia boudieri ATCC MYA-4762</name>
    <dbReference type="NCBI Taxonomy" id="1051890"/>
    <lineage>
        <taxon>Eukaryota</taxon>
        <taxon>Fungi</taxon>
        <taxon>Dikarya</taxon>
        <taxon>Ascomycota</taxon>
        <taxon>Pezizomycotina</taxon>
        <taxon>Pezizomycetes</taxon>
        <taxon>Pezizales</taxon>
        <taxon>Pezizaceae</taxon>
        <taxon>Terfezia</taxon>
    </lineage>
</organism>
<accession>A0A3N4LHQ3</accession>